<keyword evidence="2" id="KW-1133">Transmembrane helix</keyword>
<feature type="transmembrane region" description="Helical" evidence="2">
    <location>
        <begin position="68"/>
        <end position="90"/>
    </location>
</feature>
<accession>A0A919G5N4</accession>
<feature type="region of interest" description="Disordered" evidence="1">
    <location>
        <begin position="1"/>
        <end position="58"/>
    </location>
</feature>
<gene>
    <name evidence="3" type="ORF">GCM10018793_29410</name>
</gene>
<protein>
    <submittedName>
        <fullName evidence="3">Uncharacterized protein</fullName>
    </submittedName>
</protein>
<keyword evidence="2" id="KW-0472">Membrane</keyword>
<keyword evidence="4" id="KW-1185">Reference proteome</keyword>
<feature type="compositionally biased region" description="Basic and acidic residues" evidence="1">
    <location>
        <begin position="133"/>
        <end position="142"/>
    </location>
</feature>
<dbReference type="EMBL" id="BNCD01000007">
    <property type="protein sequence ID" value="GHH78578.1"/>
    <property type="molecule type" value="Genomic_DNA"/>
</dbReference>
<sequence>MSFGQGGPQWGPGGSGSQPPEWGSNPRQPDWGTGPQQPGAPEWGPGSRTPDWAALADASESRARRRKWLMIGAGALATVAIGAVVAIAVVSANGGDKASDKPSDQLPATADIPSDTTRPGPSFAATTPPPPPDPKDYVSSAKKDTAPLGADTLFPAAKITMGDHVYTKGPTRSTPSCGSAAHGDLGPALDGNHCTRVIRATYTAGGGVAVTVGVAVFDVEAQATKAAQQTDKGNVVSLSGSGAPAFCTTAVCRSTSNSYGRYAYFTIAGFTSGNDVTKKDTAVFAAGDDLAEYTFRQIIHRGEAQASAAANGQ</sequence>
<dbReference type="Proteomes" id="UP000603708">
    <property type="component" value="Unassembled WGS sequence"/>
</dbReference>
<evidence type="ECO:0000256" key="1">
    <source>
        <dbReference type="SAM" id="MobiDB-lite"/>
    </source>
</evidence>
<reference evidence="3" key="2">
    <citation type="submission" date="2020-09" db="EMBL/GenBank/DDBJ databases">
        <authorList>
            <person name="Sun Q."/>
            <person name="Ohkuma M."/>
        </authorList>
    </citation>
    <scope>NUCLEOTIDE SEQUENCE</scope>
    <source>
        <strain evidence="3">JCM 5069</strain>
    </source>
</reference>
<feature type="compositionally biased region" description="Gly residues" evidence="1">
    <location>
        <begin position="1"/>
        <end position="16"/>
    </location>
</feature>
<organism evidence="3 4">
    <name type="scientific">Streptomyces sulfonofaciens</name>
    <dbReference type="NCBI Taxonomy" id="68272"/>
    <lineage>
        <taxon>Bacteria</taxon>
        <taxon>Bacillati</taxon>
        <taxon>Actinomycetota</taxon>
        <taxon>Actinomycetes</taxon>
        <taxon>Kitasatosporales</taxon>
        <taxon>Streptomycetaceae</taxon>
        <taxon>Streptomyces</taxon>
    </lineage>
</organism>
<dbReference type="RefSeq" id="WP_189931943.1">
    <property type="nucleotide sequence ID" value="NZ_BNCD01000007.1"/>
</dbReference>
<reference evidence="3" key="1">
    <citation type="journal article" date="2014" name="Int. J. Syst. Evol. Microbiol.">
        <title>Complete genome sequence of Corynebacterium casei LMG S-19264T (=DSM 44701T), isolated from a smear-ripened cheese.</title>
        <authorList>
            <consortium name="US DOE Joint Genome Institute (JGI-PGF)"/>
            <person name="Walter F."/>
            <person name="Albersmeier A."/>
            <person name="Kalinowski J."/>
            <person name="Ruckert C."/>
        </authorList>
    </citation>
    <scope>NUCLEOTIDE SEQUENCE</scope>
    <source>
        <strain evidence="3">JCM 5069</strain>
    </source>
</reference>
<comment type="caution">
    <text evidence="3">The sequence shown here is derived from an EMBL/GenBank/DDBJ whole genome shotgun (WGS) entry which is preliminary data.</text>
</comment>
<evidence type="ECO:0000256" key="2">
    <source>
        <dbReference type="SAM" id="Phobius"/>
    </source>
</evidence>
<dbReference type="AlphaFoldDB" id="A0A919G5N4"/>
<keyword evidence="2" id="KW-0812">Transmembrane</keyword>
<name>A0A919G5N4_9ACTN</name>
<evidence type="ECO:0000313" key="4">
    <source>
        <dbReference type="Proteomes" id="UP000603708"/>
    </source>
</evidence>
<proteinExistence type="predicted"/>
<feature type="region of interest" description="Disordered" evidence="1">
    <location>
        <begin position="94"/>
        <end position="142"/>
    </location>
</feature>
<evidence type="ECO:0000313" key="3">
    <source>
        <dbReference type="EMBL" id="GHH78578.1"/>
    </source>
</evidence>